<feature type="compositionally biased region" description="Low complexity" evidence="1">
    <location>
        <begin position="437"/>
        <end position="469"/>
    </location>
</feature>
<feature type="transmembrane region" description="Helical" evidence="2">
    <location>
        <begin position="499"/>
        <end position="524"/>
    </location>
</feature>
<organism evidence="4 5">
    <name type="scientific">Roseiconus lacunae</name>
    <dbReference type="NCBI Taxonomy" id="2605694"/>
    <lineage>
        <taxon>Bacteria</taxon>
        <taxon>Pseudomonadati</taxon>
        <taxon>Planctomycetota</taxon>
        <taxon>Planctomycetia</taxon>
        <taxon>Pirellulales</taxon>
        <taxon>Pirellulaceae</taxon>
        <taxon>Roseiconus</taxon>
    </lineage>
</organism>
<dbReference type="InterPro" id="IPR025403">
    <property type="entry name" value="TgpA-like_C"/>
</dbReference>
<accession>A0ABT7PJT1</accession>
<gene>
    <name evidence="4" type="ORF">QTN89_14980</name>
</gene>
<protein>
    <submittedName>
        <fullName evidence="4">DUF4129 domain-containing protein</fullName>
    </submittedName>
</protein>
<evidence type="ECO:0000256" key="2">
    <source>
        <dbReference type="SAM" id="Phobius"/>
    </source>
</evidence>
<name>A0ABT7PJT1_9BACT</name>
<keyword evidence="2" id="KW-1133">Transmembrane helix</keyword>
<evidence type="ECO:0000313" key="4">
    <source>
        <dbReference type="EMBL" id="MDM4016747.1"/>
    </source>
</evidence>
<feature type="compositionally biased region" description="Basic and acidic residues" evidence="1">
    <location>
        <begin position="141"/>
        <end position="151"/>
    </location>
</feature>
<feature type="compositionally biased region" description="Low complexity" evidence="1">
    <location>
        <begin position="483"/>
        <end position="495"/>
    </location>
</feature>
<keyword evidence="5" id="KW-1185">Reference proteome</keyword>
<evidence type="ECO:0000259" key="3">
    <source>
        <dbReference type="Pfam" id="PF13559"/>
    </source>
</evidence>
<feature type="transmembrane region" description="Helical" evidence="2">
    <location>
        <begin position="7"/>
        <end position="32"/>
    </location>
</feature>
<feature type="transmembrane region" description="Helical" evidence="2">
    <location>
        <begin position="198"/>
        <end position="217"/>
    </location>
</feature>
<proteinExistence type="predicted"/>
<feature type="region of interest" description="Disordered" evidence="1">
    <location>
        <begin position="141"/>
        <end position="163"/>
    </location>
</feature>
<comment type="caution">
    <text evidence="4">The sequence shown here is derived from an EMBL/GenBank/DDBJ whole genome shotgun (WGS) entry which is preliminary data.</text>
</comment>
<dbReference type="Pfam" id="PF13559">
    <property type="entry name" value="DUF4129"/>
    <property type="match status" value="1"/>
</dbReference>
<feature type="transmembrane region" description="Helical" evidence="2">
    <location>
        <begin position="167"/>
        <end position="186"/>
    </location>
</feature>
<reference evidence="4 5" key="1">
    <citation type="submission" date="2023-06" db="EMBL/GenBank/DDBJ databases">
        <title>Roseiconus lacunae JC819 isolated from Gulf of Mannar region, Tamil Nadu.</title>
        <authorList>
            <person name="Pk S."/>
            <person name="Ch S."/>
            <person name="Ch V.R."/>
        </authorList>
    </citation>
    <scope>NUCLEOTIDE SEQUENCE [LARGE SCALE GENOMIC DNA]</scope>
    <source>
        <strain evidence="4 5">JC819</strain>
    </source>
</reference>
<keyword evidence="2" id="KW-0812">Transmembrane</keyword>
<sequence length="677" mass="73658">MSRRPQLADYAAIAVSPVLIFLMISSLASFFVMLFTGGQYQGRLSYLIVMYTMGAVACARIVIEFDRSYAAAYTFGLGAAMFFVSWQFFGSPVFSLGFIVLIAFLADRITHDCTLIDEKTDASGEGLIDRGLDEIKMMREGVKHQPDDRPQSEQQQRRKRSHQPGRTVFLLALAALPLFGIGQFVMRNHPAVWSSAKFYLGVYLFASLSLLVTTSFLNLRRYLRQREVDMPGDVTVAWLAGGIGLIAALLMLSYLAPLPGSAIASVSMPEFLKVNEMTASRYGWGDDAAEKSDDEGDAQTGEKQDGDKQSRGSGDNENDPKESGGSRPADQLKPDRGDAQSGEQTSSQKSGSGPSDQQSSASQNQRSDSKQAQSMEQSQKAGQQSSGDQKSEQSKSRSQADDASESASNGQTPQDKQASQGNQTTEKKEASGDRSADASQQSDQSKQQGNGNPDSESSDSSSTDQQSQSGDRRDASSDRQAERSTASKPSSSMPSIGGLFSALGSLLKFVLILVLAGIVLIYLYQMRERIRQWLASLFGSDEEPVSKASGEKAAFQVDAPPRPFDSFQNPLVPGADPKRVVVITFQAFEAWARERGCARRHDETPSEFMARLRSLSKHNADAQRVFASVGPAADRLGNAYDRIVYGRGVASRRDVEATQTLWQQMTRQVPSPPASSV</sequence>
<evidence type="ECO:0000313" key="5">
    <source>
        <dbReference type="Proteomes" id="UP001239462"/>
    </source>
</evidence>
<feature type="compositionally biased region" description="Basic and acidic residues" evidence="1">
    <location>
        <begin position="300"/>
        <end position="310"/>
    </location>
</feature>
<feature type="compositionally biased region" description="Basic and acidic residues" evidence="1">
    <location>
        <begin position="318"/>
        <end position="338"/>
    </location>
</feature>
<dbReference type="RefSeq" id="WP_289164384.1">
    <property type="nucleotide sequence ID" value="NZ_JASZZN010000010.1"/>
</dbReference>
<feature type="compositionally biased region" description="Basic and acidic residues" evidence="1">
    <location>
        <begin position="470"/>
        <end position="482"/>
    </location>
</feature>
<feature type="domain" description="Protein-glutamine gamma-glutamyltransferase-like C-terminal" evidence="3">
    <location>
        <begin position="585"/>
        <end position="663"/>
    </location>
</feature>
<keyword evidence="2" id="KW-0472">Membrane</keyword>
<dbReference type="Proteomes" id="UP001239462">
    <property type="component" value="Unassembled WGS sequence"/>
</dbReference>
<feature type="compositionally biased region" description="Polar residues" evidence="1">
    <location>
        <begin position="341"/>
        <end position="388"/>
    </location>
</feature>
<feature type="compositionally biased region" description="Basic and acidic residues" evidence="1">
    <location>
        <begin position="425"/>
        <end position="436"/>
    </location>
</feature>
<feature type="transmembrane region" description="Helical" evidence="2">
    <location>
        <begin position="237"/>
        <end position="256"/>
    </location>
</feature>
<evidence type="ECO:0000256" key="1">
    <source>
        <dbReference type="SAM" id="MobiDB-lite"/>
    </source>
</evidence>
<feature type="region of interest" description="Disordered" evidence="1">
    <location>
        <begin position="284"/>
        <end position="495"/>
    </location>
</feature>
<feature type="compositionally biased region" description="Basic and acidic residues" evidence="1">
    <location>
        <begin position="389"/>
        <end position="400"/>
    </location>
</feature>
<feature type="compositionally biased region" description="Polar residues" evidence="1">
    <location>
        <begin position="405"/>
        <end position="424"/>
    </location>
</feature>
<dbReference type="EMBL" id="JASZZN010000010">
    <property type="protein sequence ID" value="MDM4016747.1"/>
    <property type="molecule type" value="Genomic_DNA"/>
</dbReference>
<feature type="transmembrane region" description="Helical" evidence="2">
    <location>
        <begin position="44"/>
        <end position="63"/>
    </location>
</feature>
<feature type="transmembrane region" description="Helical" evidence="2">
    <location>
        <begin position="94"/>
        <end position="110"/>
    </location>
</feature>